<keyword evidence="1" id="KW-0472">Membrane</keyword>
<dbReference type="Proteomes" id="UP000034911">
    <property type="component" value="Unassembled WGS sequence"/>
</dbReference>
<feature type="transmembrane region" description="Helical" evidence="1">
    <location>
        <begin position="380"/>
        <end position="401"/>
    </location>
</feature>
<organism evidence="2 3">
    <name type="scientific">Candidatus Magasanikbacteria bacterium GW2011_GWC2_45_8</name>
    <dbReference type="NCBI Taxonomy" id="1619050"/>
    <lineage>
        <taxon>Bacteria</taxon>
        <taxon>Candidatus Magasanikiibacteriota</taxon>
    </lineage>
</organism>
<name>A0A0G1N0V1_9BACT</name>
<sequence>MSDSVQINTFVVQSKNKPLHHALLLLSPSSRSGGAQDRLFVIAEIPLSRGAGNSRIESARLFGSQLFSHYKECKDEQGNASECFEKLIEWANRHVEQFIELKKDERTPTMLIGCLSEEKLFFSISGDPSALIYFKDHETFRDLDLIKTYGGGERENKQAPFFHTLINGELHTDNYVLISTAILHDFLPPERVAKFITENEGDSAADALSKELSTAAAHLAVAGLIISRPGVRKKISAPAGSFTLSTASIKRLIHQGHATEKLLDMSFIAKIKALLLPHLMPRGKHSNTSAMRAKKSNSLGTINSKPLQARELLRNANRIIQQMLLKMGYFLVTVLRHLKQLFSSPSHERRALIDGLRHASSTSVSKWKTRWSALSKKQRLIFGASIIGGLVIALNIAGFTMRSVNSRAQAAYTAQYNTIKEKLDGIESMIIYNNALQARMEARDLQTLIAQFPADTAKHKATQTGLQKSLDDLMLKLRQLTSITPTLVADFGAQNLGELSKLLIGGGWVTAIGSGTHAFTGNAATHETKSIDSPLLATVSAKTIRDAQNYIVAVEGKRLINIQMPSNAVTSLDTIWSAEPKLIKALGFYNNKLYVVDGARGSITKHEPAAKGFGKGVDWLKQPQKNLAGASALTIDGALYVGMQDGTIYRFMNGAGVRMSLDLLDPQLKTITAIYTAKDSPILFILDAVEKRVVLWDKKGALKVQYTAAEFENAKDFAVDERTKEITILAGTKVWKFRY</sequence>
<proteinExistence type="predicted"/>
<keyword evidence="1" id="KW-0812">Transmembrane</keyword>
<protein>
    <submittedName>
        <fullName evidence="2">Uncharacterized protein</fullName>
    </submittedName>
</protein>
<accession>A0A0G1N0V1</accession>
<dbReference type="SUPFAM" id="SSF63825">
    <property type="entry name" value="YWTD domain"/>
    <property type="match status" value="1"/>
</dbReference>
<gene>
    <name evidence="2" type="ORF">UX20_C0008G0009</name>
</gene>
<dbReference type="EMBL" id="LCLH01000008">
    <property type="protein sequence ID" value="KKU13987.1"/>
    <property type="molecule type" value="Genomic_DNA"/>
</dbReference>
<reference evidence="2 3" key="1">
    <citation type="journal article" date="2015" name="Nature">
        <title>rRNA introns, odd ribosomes, and small enigmatic genomes across a large radiation of phyla.</title>
        <authorList>
            <person name="Brown C.T."/>
            <person name="Hug L.A."/>
            <person name="Thomas B.C."/>
            <person name="Sharon I."/>
            <person name="Castelle C.J."/>
            <person name="Singh A."/>
            <person name="Wilkins M.J."/>
            <person name="Williams K.H."/>
            <person name="Banfield J.F."/>
        </authorList>
    </citation>
    <scope>NUCLEOTIDE SEQUENCE [LARGE SCALE GENOMIC DNA]</scope>
</reference>
<keyword evidence="1" id="KW-1133">Transmembrane helix</keyword>
<evidence type="ECO:0000256" key="1">
    <source>
        <dbReference type="SAM" id="Phobius"/>
    </source>
</evidence>
<dbReference type="AlphaFoldDB" id="A0A0G1N0V1"/>
<evidence type="ECO:0000313" key="2">
    <source>
        <dbReference type="EMBL" id="KKU13987.1"/>
    </source>
</evidence>
<evidence type="ECO:0000313" key="3">
    <source>
        <dbReference type="Proteomes" id="UP000034911"/>
    </source>
</evidence>
<dbReference type="STRING" id="1619050.UX20_C0008G0009"/>
<comment type="caution">
    <text evidence="2">The sequence shown here is derived from an EMBL/GenBank/DDBJ whole genome shotgun (WGS) entry which is preliminary data.</text>
</comment>